<dbReference type="Pfam" id="PF13439">
    <property type="entry name" value="Glyco_transf_4"/>
    <property type="match status" value="1"/>
</dbReference>
<dbReference type="InterPro" id="IPR001296">
    <property type="entry name" value="Glyco_trans_1"/>
</dbReference>
<feature type="domain" description="Glycosyltransferase subfamily 4-like N-terminal" evidence="3">
    <location>
        <begin position="55"/>
        <end position="150"/>
    </location>
</feature>
<reference evidence="4" key="1">
    <citation type="submission" date="2024-05" db="EMBL/GenBank/DDBJ databases">
        <title>Planctomycetes of the genus Singulisphaera possess chitinolytic capabilities.</title>
        <authorList>
            <person name="Ivanova A."/>
        </authorList>
    </citation>
    <scope>NUCLEOTIDE SEQUENCE</scope>
    <source>
        <strain evidence="4">Ch08T</strain>
    </source>
</reference>
<dbReference type="Gene3D" id="3.40.50.2000">
    <property type="entry name" value="Glycogen Phosphorylase B"/>
    <property type="match status" value="2"/>
</dbReference>
<dbReference type="RefSeq" id="WP_406699016.1">
    <property type="nucleotide sequence ID" value="NZ_CP155447.1"/>
</dbReference>
<dbReference type="GO" id="GO:0016757">
    <property type="term" value="F:glycosyltransferase activity"/>
    <property type="evidence" value="ECO:0007669"/>
    <property type="project" value="InterPro"/>
</dbReference>
<sequence length="351" mass="39421">MKITYFVRKPVRNVNFSLEKSFETSQLYLPPDMHPTTVVSRFMSRGLWKRIYNIIEAAFRQGDVNHITGDIHFLALLLRKRKTVLTVLDCVFESRHAGLKKLMFLWIWYVIPVRRVALVTAISEFTKDRLVHLTHCDPDKVHVVPICITTAFRRIDKPFNRSCPTILAIGTTENKNLSRLVEALAGISCRLQIIGVLTTEQRALLEASGIDYRNAYGVSEDVLIQYYGECDVLAFVSTYEGFGMPIIEANTIGRPVVTSKVASMPEVAGDAAHLVDPFDVASIREGLLKVINDAPYRETLVQNGFRNCLRFRPEEVARLYAELYRSLAAAPVRSPETLASASVGERSVTGG</sequence>
<organism evidence="4">
    <name type="scientific">Singulisphaera sp. Ch08</name>
    <dbReference type="NCBI Taxonomy" id="3120278"/>
    <lineage>
        <taxon>Bacteria</taxon>
        <taxon>Pseudomonadati</taxon>
        <taxon>Planctomycetota</taxon>
        <taxon>Planctomycetia</taxon>
        <taxon>Isosphaerales</taxon>
        <taxon>Isosphaeraceae</taxon>
        <taxon>Singulisphaera</taxon>
    </lineage>
</organism>
<dbReference type="PANTHER" id="PTHR46401">
    <property type="entry name" value="GLYCOSYLTRANSFERASE WBBK-RELATED"/>
    <property type="match status" value="1"/>
</dbReference>
<dbReference type="PANTHER" id="PTHR46401:SF2">
    <property type="entry name" value="GLYCOSYLTRANSFERASE WBBK-RELATED"/>
    <property type="match status" value="1"/>
</dbReference>
<evidence type="ECO:0000256" key="1">
    <source>
        <dbReference type="ARBA" id="ARBA00022679"/>
    </source>
</evidence>
<dbReference type="EMBL" id="CP155447">
    <property type="protein sequence ID" value="XBH06166.1"/>
    <property type="molecule type" value="Genomic_DNA"/>
</dbReference>
<evidence type="ECO:0000259" key="2">
    <source>
        <dbReference type="Pfam" id="PF00534"/>
    </source>
</evidence>
<name>A0AAU7CNI9_9BACT</name>
<feature type="domain" description="Glycosyl transferase family 1" evidence="2">
    <location>
        <begin position="164"/>
        <end position="304"/>
    </location>
</feature>
<dbReference type="Pfam" id="PF00534">
    <property type="entry name" value="Glycos_transf_1"/>
    <property type="match status" value="1"/>
</dbReference>
<keyword evidence="1" id="KW-0808">Transferase</keyword>
<gene>
    <name evidence="4" type="ORF">V5E97_09055</name>
</gene>
<dbReference type="SUPFAM" id="SSF53756">
    <property type="entry name" value="UDP-Glycosyltransferase/glycogen phosphorylase"/>
    <property type="match status" value="1"/>
</dbReference>
<protein>
    <submittedName>
        <fullName evidence="4">Glycosyltransferase family 1 protein</fullName>
    </submittedName>
</protein>
<dbReference type="CDD" id="cd03809">
    <property type="entry name" value="GT4_MtfB-like"/>
    <property type="match status" value="1"/>
</dbReference>
<proteinExistence type="predicted"/>
<accession>A0AAU7CNI9</accession>
<dbReference type="AlphaFoldDB" id="A0AAU7CNI9"/>
<evidence type="ECO:0000259" key="3">
    <source>
        <dbReference type="Pfam" id="PF13439"/>
    </source>
</evidence>
<dbReference type="InterPro" id="IPR028098">
    <property type="entry name" value="Glyco_trans_4-like_N"/>
</dbReference>
<evidence type="ECO:0000313" key="4">
    <source>
        <dbReference type="EMBL" id="XBH06166.1"/>
    </source>
</evidence>